<protein>
    <submittedName>
        <fullName evidence="1">Uncharacterized protein</fullName>
    </submittedName>
</protein>
<proteinExistence type="predicted"/>
<reference evidence="1" key="1">
    <citation type="submission" date="2017-10" db="EMBL/GenBank/DDBJ databases">
        <title>Genome sequence of cellulolytic Lachnospiraceae bacterium XHS1971 isolated from hotspring sediment.</title>
        <authorList>
            <person name="Vasudevan G."/>
            <person name="Joshi A.J."/>
            <person name="Hivarkar S."/>
            <person name="Lanjekar V.B."/>
            <person name="Dhakephalkar P.K."/>
            <person name="Dagar S."/>
        </authorList>
    </citation>
    <scope>NUCLEOTIDE SEQUENCE</scope>
    <source>
        <strain evidence="1">XHS1971</strain>
    </source>
</reference>
<accession>A0AC61DCX5</accession>
<sequence length="315" mass="37537">MENKKLSEIRELVSSLDRLQERLGRLSQELREAKEEEHAFLHKLEKETEDVKSLQKESFSTLLFKFINKYEDKLEKEQQEMLEAKWEYDKRVQRVQELKKDKIKLQERIALLKTYEKEYQEELKKRETKLLLNKNSEAYLIYKNFELKEEELRSQLFEINEAISAGYRAQHTGETAEGLLGSARNWATYDAFTNGGLLSHMVKYDKIDSAQIEINRLQVQLQSFIRELEDVKDINLQGEFGIDNSTRTIDFWFDNIFTDLRVRNKIDSDSKKVLESIHHIKRIIDKLCQKRNTIEWNIAQLQEERQMFLAEYTGA</sequence>
<dbReference type="EMBL" id="PEDL01000006">
    <property type="protein sequence ID" value="PHV70953.1"/>
    <property type="molecule type" value="Genomic_DNA"/>
</dbReference>
<dbReference type="Proteomes" id="UP000224460">
    <property type="component" value="Unassembled WGS sequence"/>
</dbReference>
<comment type="caution">
    <text evidence="1">The sequence shown here is derived from an EMBL/GenBank/DDBJ whole genome shotgun (WGS) entry which is preliminary data.</text>
</comment>
<name>A0AC61DCX5_9FIRM</name>
<keyword evidence="2" id="KW-1185">Reference proteome</keyword>
<evidence type="ECO:0000313" key="1">
    <source>
        <dbReference type="EMBL" id="PHV70953.1"/>
    </source>
</evidence>
<gene>
    <name evidence="1" type="ORF">CS063_08010</name>
</gene>
<evidence type="ECO:0000313" key="2">
    <source>
        <dbReference type="Proteomes" id="UP000224460"/>
    </source>
</evidence>
<organism evidence="1 2">
    <name type="scientific">Sporanaerobium hydrogeniformans</name>
    <dbReference type="NCBI Taxonomy" id="3072179"/>
    <lineage>
        <taxon>Bacteria</taxon>
        <taxon>Bacillati</taxon>
        <taxon>Bacillota</taxon>
        <taxon>Clostridia</taxon>
        <taxon>Lachnospirales</taxon>
        <taxon>Lachnospiraceae</taxon>
        <taxon>Sporanaerobium</taxon>
    </lineage>
</organism>